<comment type="subcellular location">
    <subcellularLocation>
        <location evidence="1">Nucleus</location>
    </subcellularLocation>
</comment>
<comment type="caution">
    <text evidence="3">The sequence shown here is derived from an EMBL/GenBank/DDBJ whole genome shotgun (WGS) entry which is preliminary data.</text>
</comment>
<dbReference type="Proteomes" id="UP001212841">
    <property type="component" value="Unassembled WGS sequence"/>
</dbReference>
<gene>
    <name evidence="3" type="ORF">HK097_010493</name>
</gene>
<dbReference type="InterPro" id="IPR036600">
    <property type="entry name" value="PAH_sf"/>
</dbReference>
<organism evidence="3 4">
    <name type="scientific">Rhizophlyctis rosea</name>
    <dbReference type="NCBI Taxonomy" id="64517"/>
    <lineage>
        <taxon>Eukaryota</taxon>
        <taxon>Fungi</taxon>
        <taxon>Fungi incertae sedis</taxon>
        <taxon>Chytridiomycota</taxon>
        <taxon>Chytridiomycota incertae sedis</taxon>
        <taxon>Chytridiomycetes</taxon>
        <taxon>Rhizophlyctidales</taxon>
        <taxon>Rhizophlyctidaceae</taxon>
        <taxon>Rhizophlyctis</taxon>
    </lineage>
</organism>
<reference evidence="3" key="1">
    <citation type="submission" date="2020-05" db="EMBL/GenBank/DDBJ databases">
        <title>Phylogenomic resolution of chytrid fungi.</title>
        <authorList>
            <person name="Stajich J.E."/>
            <person name="Amses K."/>
            <person name="Simmons R."/>
            <person name="Seto K."/>
            <person name="Myers J."/>
            <person name="Bonds A."/>
            <person name="Quandt C.A."/>
            <person name="Barry K."/>
            <person name="Liu P."/>
            <person name="Grigoriev I."/>
            <person name="Longcore J.E."/>
            <person name="James T.Y."/>
        </authorList>
    </citation>
    <scope>NUCLEOTIDE SEQUENCE</scope>
    <source>
        <strain evidence="3">JEL0318</strain>
    </source>
</reference>
<proteinExistence type="predicted"/>
<keyword evidence="4" id="KW-1185">Reference proteome</keyword>
<dbReference type="GO" id="GO:0005634">
    <property type="term" value="C:nucleus"/>
    <property type="evidence" value="ECO:0007669"/>
    <property type="project" value="UniProtKB-SubCell"/>
</dbReference>
<dbReference type="SUPFAM" id="SSF47762">
    <property type="entry name" value="PAH2 domain"/>
    <property type="match status" value="1"/>
</dbReference>
<evidence type="ECO:0000313" key="4">
    <source>
        <dbReference type="Proteomes" id="UP001212841"/>
    </source>
</evidence>
<dbReference type="GO" id="GO:0006355">
    <property type="term" value="P:regulation of DNA-templated transcription"/>
    <property type="evidence" value="ECO:0007669"/>
    <property type="project" value="InterPro"/>
</dbReference>
<evidence type="ECO:0000256" key="2">
    <source>
        <dbReference type="ARBA" id="ARBA00023242"/>
    </source>
</evidence>
<accession>A0AAD5S7I2</accession>
<name>A0AAD5S7I2_9FUNG</name>
<protein>
    <submittedName>
        <fullName evidence="3">Uncharacterized protein</fullName>
    </submittedName>
</protein>
<evidence type="ECO:0000313" key="3">
    <source>
        <dbReference type="EMBL" id="KAJ3048494.1"/>
    </source>
</evidence>
<dbReference type="AlphaFoldDB" id="A0AAD5S7I2"/>
<sequence length="291" mass="33817">MAVGMEERSTGLQIPADLLTKPFDLGIRTHPVSKCTSHIVSAEIVEEPRKTYTGEALKVRIYRSNELWGGLEAVRNFQEIVRNVYCAKLHVYDKFISLQTKYQMRTITIEEFWDECVELFPGRPVLLKGFFCIICADGRDVLMRSGRVQLRIGEHKFLENDDEYDELDFSKRHEIVKVDKEFFENLQHGGRSRRYGGELRMREHHYASISESFGLSDCTRTLIFPHRQACCGGKLPKWKIPKGREDWQPRRRWIPVAPPPKPKKNPVVRAFHKVAKVLREVGKPKPGFFDC</sequence>
<keyword evidence="2" id="KW-0539">Nucleus</keyword>
<evidence type="ECO:0000256" key="1">
    <source>
        <dbReference type="ARBA" id="ARBA00004123"/>
    </source>
</evidence>
<dbReference type="EMBL" id="JADGJD010000782">
    <property type="protein sequence ID" value="KAJ3048494.1"/>
    <property type="molecule type" value="Genomic_DNA"/>
</dbReference>